<organism evidence="1 2">
    <name type="scientific">Enhygromyxa salina</name>
    <dbReference type="NCBI Taxonomy" id="215803"/>
    <lineage>
        <taxon>Bacteria</taxon>
        <taxon>Pseudomonadati</taxon>
        <taxon>Myxococcota</taxon>
        <taxon>Polyangia</taxon>
        <taxon>Nannocystales</taxon>
        <taxon>Nannocystaceae</taxon>
        <taxon>Enhygromyxa</taxon>
    </lineage>
</organism>
<accession>A0A0C1ZFT1</accession>
<protein>
    <submittedName>
        <fullName evidence="1">Uncharacterized protein</fullName>
    </submittedName>
</protein>
<sequence>MQPRHAQDQPTLAACYGASINDHQLLGVHTPWFSTRSTSLLGSSH</sequence>
<gene>
    <name evidence="1" type="ORF">DB30_04427</name>
</gene>
<comment type="caution">
    <text evidence="1">The sequence shown here is derived from an EMBL/GenBank/DDBJ whole genome shotgun (WGS) entry which is preliminary data.</text>
</comment>
<proteinExistence type="predicted"/>
<dbReference type="AlphaFoldDB" id="A0A0C1ZFT1"/>
<dbReference type="EMBL" id="JMCC02000037">
    <property type="protein sequence ID" value="KIG16514.1"/>
    <property type="molecule type" value="Genomic_DNA"/>
</dbReference>
<evidence type="ECO:0000313" key="2">
    <source>
        <dbReference type="Proteomes" id="UP000031599"/>
    </source>
</evidence>
<reference evidence="1 2" key="1">
    <citation type="submission" date="2014-12" db="EMBL/GenBank/DDBJ databases">
        <title>Genome assembly of Enhygromyxa salina DSM 15201.</title>
        <authorList>
            <person name="Sharma G."/>
            <person name="Subramanian S."/>
        </authorList>
    </citation>
    <scope>NUCLEOTIDE SEQUENCE [LARGE SCALE GENOMIC DNA]</scope>
    <source>
        <strain evidence="1 2">DSM 15201</strain>
    </source>
</reference>
<dbReference type="Proteomes" id="UP000031599">
    <property type="component" value="Unassembled WGS sequence"/>
</dbReference>
<name>A0A0C1ZFT1_9BACT</name>
<evidence type="ECO:0000313" key="1">
    <source>
        <dbReference type="EMBL" id="KIG16514.1"/>
    </source>
</evidence>